<protein>
    <recommendedName>
        <fullName evidence="3">Peptide chain release factor 2</fullName>
    </recommendedName>
</protein>
<dbReference type="InterPro" id="IPR029058">
    <property type="entry name" value="AB_hydrolase_fold"/>
</dbReference>
<accession>A0A2V3A670</accession>
<proteinExistence type="predicted"/>
<name>A0A2V3A670_9BACI</name>
<gene>
    <name evidence="1" type="ORF">DFO73_102234</name>
</gene>
<evidence type="ECO:0000313" key="1">
    <source>
        <dbReference type="EMBL" id="PWW31239.1"/>
    </source>
</evidence>
<comment type="caution">
    <text evidence="1">The sequence shown here is derived from an EMBL/GenBank/DDBJ whole genome shotgun (WGS) entry which is preliminary data.</text>
</comment>
<dbReference type="EMBL" id="QGTW01000002">
    <property type="protein sequence ID" value="PWW31239.1"/>
    <property type="molecule type" value="Genomic_DNA"/>
</dbReference>
<reference evidence="1 2" key="1">
    <citation type="submission" date="2018-05" db="EMBL/GenBank/DDBJ databases">
        <title>Freshwater and sediment microbial communities from various areas in North America, analyzing microbe dynamics in response to fracking.</title>
        <authorList>
            <person name="Lamendella R."/>
        </authorList>
    </citation>
    <scope>NUCLEOTIDE SEQUENCE [LARGE SCALE GENOMIC DNA]</scope>
    <source>
        <strain evidence="1 2">15_TX</strain>
    </source>
</reference>
<evidence type="ECO:0008006" key="3">
    <source>
        <dbReference type="Google" id="ProtNLM"/>
    </source>
</evidence>
<dbReference type="SUPFAM" id="SSF53474">
    <property type="entry name" value="alpha/beta-Hydrolases"/>
    <property type="match status" value="1"/>
</dbReference>
<organism evidence="1 2">
    <name type="scientific">Cytobacillus oceanisediminis</name>
    <dbReference type="NCBI Taxonomy" id="665099"/>
    <lineage>
        <taxon>Bacteria</taxon>
        <taxon>Bacillati</taxon>
        <taxon>Bacillota</taxon>
        <taxon>Bacilli</taxon>
        <taxon>Bacillales</taxon>
        <taxon>Bacillaceae</taxon>
        <taxon>Cytobacillus</taxon>
    </lineage>
</organism>
<dbReference type="Proteomes" id="UP000247150">
    <property type="component" value="Unassembled WGS sequence"/>
</dbReference>
<evidence type="ECO:0000313" key="2">
    <source>
        <dbReference type="Proteomes" id="UP000247150"/>
    </source>
</evidence>
<dbReference type="AlphaFoldDB" id="A0A2V3A670"/>
<sequence length="479" mass="53880">MKSHAVIPGAHSVKETYFYGIDNSWLTTKNPEQFNQATLYGNLGLTPYNWGNAAEGTGWHQMYKPAEVTGTQVNGAFEDAQFVIRVPDDWNGKLVVSGIPATRNETSTDLLFSDYVLEKGYAFAAIDKGTQGESDSADPLAKVKNALADKDDSVAEWHQRFRQITKAAQQYLINHHSDQLIDPADASNPASDLTTEQHRVPTYAMGISNGGYVVRYALENDHPEKTGEPRLFDGGVDWEGVLWTEKTPNLISSLTTVVNNAGEALYGSGIEQQKAIKELYKAGLPKGSEKLWAYHDQVYWFVSLNIYRDHFDPEAPERTHWSNYLNFVNGVRDRSYDHIFEDYKYITRPKDIKEKIKEVANTGDIDVPLISFTGSLDALIFPDIHAEGYQKLIQKAGKQDLHRLYTIENGNHVDSLVWHAGTDPDKELQPLLPYAHQSFDLLVDWVENGHPAPESKTIEAPRNPVKVIDLKTGEERDPY</sequence>
<dbReference type="Gene3D" id="3.40.50.1820">
    <property type="entry name" value="alpha/beta hydrolase"/>
    <property type="match status" value="1"/>
</dbReference>